<dbReference type="RefSeq" id="XP_054828314.1">
    <property type="nucleotide sequence ID" value="XM_054972339.1"/>
</dbReference>
<name>A0AA97IZ80_EUBMA</name>
<protein>
    <submittedName>
        <fullName evidence="2">Uncharacterized protein LOC129324897</fullName>
    </submittedName>
</protein>
<dbReference type="GeneID" id="129324897"/>
<organism evidence="1 2">
    <name type="scientific">Eublepharis macularius</name>
    <name type="common">Leopard gecko</name>
    <name type="synonym">Cyrtodactylus macularius</name>
    <dbReference type="NCBI Taxonomy" id="481883"/>
    <lineage>
        <taxon>Eukaryota</taxon>
        <taxon>Metazoa</taxon>
        <taxon>Chordata</taxon>
        <taxon>Craniata</taxon>
        <taxon>Vertebrata</taxon>
        <taxon>Euteleostomi</taxon>
        <taxon>Lepidosauria</taxon>
        <taxon>Squamata</taxon>
        <taxon>Bifurcata</taxon>
        <taxon>Gekkota</taxon>
        <taxon>Eublepharidae</taxon>
        <taxon>Eublepharinae</taxon>
        <taxon>Eublepharis</taxon>
    </lineage>
</organism>
<dbReference type="AlphaFoldDB" id="A0AA97IZ80"/>
<reference evidence="2" key="1">
    <citation type="submission" date="2025-08" db="UniProtKB">
        <authorList>
            <consortium name="RefSeq"/>
        </authorList>
    </citation>
    <scope>IDENTIFICATION</scope>
    <source>
        <tissue evidence="2">Blood</tissue>
    </source>
</reference>
<dbReference type="KEGG" id="emc:129324897"/>
<proteinExistence type="predicted"/>
<evidence type="ECO:0000313" key="1">
    <source>
        <dbReference type="Proteomes" id="UP001190640"/>
    </source>
</evidence>
<dbReference type="Proteomes" id="UP001190640">
    <property type="component" value="Chromosome 2"/>
</dbReference>
<accession>A0AA97IZ80</accession>
<keyword evidence="1" id="KW-1185">Reference proteome</keyword>
<gene>
    <name evidence="2" type="primary">LOC129324897</name>
</gene>
<evidence type="ECO:0000313" key="2">
    <source>
        <dbReference type="RefSeq" id="XP_054828314.1"/>
    </source>
</evidence>
<sequence length="366" mass="39872">MNKTELEAALPSEEQTSFQKAAIWVSTGRHGDIDMEVANSFHRVNERLCAGARFNLPQRSSGPSDHPKGLGVFEGAADMVIDPALLMDIDPLDSAGLPQNLVENPSSQPLLAASDGDIIMHDETGTRKTKERPILERVGETLRKQKLRATQQKCRVESSTDSESDANIEVLSNCSFPGGSLKKTTYKKLQLLDPYDGDYEGVSGSSDCSLDSVADVCPWRGILLKHPIPEGLTVEENFLLSASPYRAVSAAVTHESDCMKPADNLMLMESAMEDNGKGSHSGLSGEAEVYKTAEVLQLTTEPSWFTDHNPSECCGFSDNVAPASVLWPVVRLSDKRACEDPIIKRKQGQPVLECAGEKLRKKLRAT</sequence>